<feature type="transmembrane region" description="Helical" evidence="12">
    <location>
        <begin position="55"/>
        <end position="77"/>
    </location>
</feature>
<evidence type="ECO:0000256" key="12">
    <source>
        <dbReference type="SAM" id="Phobius"/>
    </source>
</evidence>
<evidence type="ECO:0000256" key="3">
    <source>
        <dbReference type="ARBA" id="ARBA00022603"/>
    </source>
</evidence>
<keyword evidence="7" id="KW-0486">Methionine biosynthesis</keyword>
<dbReference type="EMBL" id="HBNS01012216">
    <property type="protein sequence ID" value="CAE4597631.1"/>
    <property type="molecule type" value="Transcribed_RNA"/>
</dbReference>
<keyword evidence="6" id="KW-0949">S-adenosyl-L-methionine</keyword>
<dbReference type="AlphaFoldDB" id="A0A7S4QY78"/>
<dbReference type="GO" id="GO:0032259">
    <property type="term" value="P:methylation"/>
    <property type="evidence" value="ECO:0007669"/>
    <property type="project" value="UniProtKB-KW"/>
</dbReference>
<accession>A0A7S4QY78</accession>
<organism evidence="14">
    <name type="scientific">Ditylum brightwellii</name>
    <dbReference type="NCBI Taxonomy" id="49249"/>
    <lineage>
        <taxon>Eukaryota</taxon>
        <taxon>Sar</taxon>
        <taxon>Stramenopiles</taxon>
        <taxon>Ochrophyta</taxon>
        <taxon>Bacillariophyta</taxon>
        <taxon>Mediophyceae</taxon>
        <taxon>Lithodesmiophycidae</taxon>
        <taxon>Lithodesmiales</taxon>
        <taxon>Lithodesmiaceae</taxon>
        <taxon>Ditylum</taxon>
    </lineage>
</organism>
<evidence type="ECO:0000256" key="8">
    <source>
        <dbReference type="ARBA" id="ARBA00052360"/>
    </source>
</evidence>
<keyword evidence="12" id="KW-0812">Transmembrane</keyword>
<dbReference type="PANTHER" id="PTHR45790:SF6">
    <property type="entry name" value="UROPORPHYRINOGEN-III C-METHYLTRANSFERASE"/>
    <property type="match status" value="1"/>
</dbReference>
<dbReference type="FunFam" id="3.30.950.10:FF:000005">
    <property type="entry name" value="Uroporphyrin-III c-methyltransferase, putative"/>
    <property type="match status" value="1"/>
</dbReference>
<comment type="catalytic activity">
    <reaction evidence="8">
        <text>uroporphyrinogen III + 2 S-adenosyl-L-methionine = precorrin-2 + 2 S-adenosyl-L-homocysteine + H(+)</text>
        <dbReference type="Rhea" id="RHEA:32459"/>
        <dbReference type="ChEBI" id="CHEBI:15378"/>
        <dbReference type="ChEBI" id="CHEBI:57308"/>
        <dbReference type="ChEBI" id="CHEBI:57856"/>
        <dbReference type="ChEBI" id="CHEBI:58827"/>
        <dbReference type="ChEBI" id="CHEBI:59789"/>
        <dbReference type="EC" id="2.1.1.107"/>
    </reaction>
</comment>
<evidence type="ECO:0000256" key="1">
    <source>
        <dbReference type="ARBA" id="ARBA00005879"/>
    </source>
</evidence>
<dbReference type="InterPro" id="IPR014777">
    <property type="entry name" value="4pyrrole_Mease_sub1"/>
</dbReference>
<evidence type="ECO:0000256" key="6">
    <source>
        <dbReference type="ARBA" id="ARBA00022691"/>
    </source>
</evidence>
<evidence type="ECO:0000259" key="13">
    <source>
        <dbReference type="Pfam" id="PF00590"/>
    </source>
</evidence>
<dbReference type="SUPFAM" id="SSF53790">
    <property type="entry name" value="Tetrapyrrole methylase"/>
    <property type="match status" value="1"/>
</dbReference>
<feature type="domain" description="Tetrapyrrole methylase" evidence="13">
    <location>
        <begin position="152"/>
        <end position="364"/>
    </location>
</feature>
<evidence type="ECO:0000256" key="2">
    <source>
        <dbReference type="ARBA" id="ARBA00012162"/>
    </source>
</evidence>
<dbReference type="Gene3D" id="3.40.1010.10">
    <property type="entry name" value="Cobalt-precorrin-4 Transmethylase, Domain 1"/>
    <property type="match status" value="1"/>
</dbReference>
<dbReference type="GO" id="GO:0009086">
    <property type="term" value="P:methionine biosynthetic process"/>
    <property type="evidence" value="ECO:0007669"/>
    <property type="project" value="UniProtKB-KW"/>
</dbReference>
<evidence type="ECO:0000256" key="10">
    <source>
        <dbReference type="RuleBase" id="RU003960"/>
    </source>
</evidence>
<dbReference type="InterPro" id="IPR006366">
    <property type="entry name" value="CobA/CysG_C"/>
</dbReference>
<name>A0A7S4QY78_9STRA</name>
<evidence type="ECO:0000256" key="5">
    <source>
        <dbReference type="ARBA" id="ARBA00022679"/>
    </source>
</evidence>
<keyword evidence="3 10" id="KW-0489">Methyltransferase</keyword>
<dbReference type="Gene3D" id="3.30.950.10">
    <property type="entry name" value="Methyltransferase, Cobalt-precorrin-4 Transmethylase, Domain 2"/>
    <property type="match status" value="1"/>
</dbReference>
<dbReference type="NCBIfam" id="NF004790">
    <property type="entry name" value="PRK06136.1"/>
    <property type="match status" value="1"/>
</dbReference>
<dbReference type="NCBIfam" id="TIGR01469">
    <property type="entry name" value="cobA_cysG_Cterm"/>
    <property type="match status" value="1"/>
</dbReference>
<feature type="region of interest" description="Disordered" evidence="11">
    <location>
        <begin position="115"/>
        <end position="151"/>
    </location>
</feature>
<dbReference type="InterPro" id="IPR014776">
    <property type="entry name" value="4pyrrole_Mease_sub2"/>
</dbReference>
<feature type="compositionally biased region" description="Basic and acidic residues" evidence="11">
    <location>
        <begin position="122"/>
        <end position="133"/>
    </location>
</feature>
<dbReference type="EC" id="2.1.1.107" evidence="2"/>
<comment type="function">
    <text evidence="9">Siroheme synthase involved in methionine biosynthesis.</text>
</comment>
<dbReference type="CDD" id="cd11642">
    <property type="entry name" value="SUMT"/>
    <property type="match status" value="1"/>
</dbReference>
<dbReference type="Pfam" id="PF00590">
    <property type="entry name" value="TP_methylase"/>
    <property type="match status" value="1"/>
</dbReference>
<dbReference type="GO" id="GO:0004851">
    <property type="term" value="F:uroporphyrin-III C-methyltransferase activity"/>
    <property type="evidence" value="ECO:0007669"/>
    <property type="project" value="UniProtKB-EC"/>
</dbReference>
<evidence type="ECO:0000256" key="4">
    <source>
        <dbReference type="ARBA" id="ARBA00022605"/>
    </source>
</evidence>
<dbReference type="PROSITE" id="PS00840">
    <property type="entry name" value="SUMT_2"/>
    <property type="match status" value="1"/>
</dbReference>
<evidence type="ECO:0000313" key="14">
    <source>
        <dbReference type="EMBL" id="CAE4597631.1"/>
    </source>
</evidence>
<evidence type="ECO:0000256" key="9">
    <source>
        <dbReference type="ARBA" id="ARBA00055636"/>
    </source>
</evidence>
<dbReference type="InterPro" id="IPR035996">
    <property type="entry name" value="4pyrrol_Methylase_sf"/>
</dbReference>
<dbReference type="PANTHER" id="PTHR45790">
    <property type="entry name" value="SIROHEME SYNTHASE-RELATED"/>
    <property type="match status" value="1"/>
</dbReference>
<gene>
    <name evidence="14" type="ORF">DBRI00130_LOCUS9864</name>
</gene>
<evidence type="ECO:0000256" key="11">
    <source>
        <dbReference type="SAM" id="MobiDB-lite"/>
    </source>
</evidence>
<dbReference type="GO" id="GO:0019354">
    <property type="term" value="P:siroheme biosynthetic process"/>
    <property type="evidence" value="ECO:0007669"/>
    <property type="project" value="InterPro"/>
</dbReference>
<protein>
    <recommendedName>
        <fullName evidence="2">uroporphyrinogen-III C-methyltransferase</fullName>
        <ecNumber evidence="2">2.1.1.107</ecNumber>
    </recommendedName>
</protein>
<dbReference type="InterPro" id="IPR050161">
    <property type="entry name" value="Siro_Cobalamin_biosynth"/>
</dbReference>
<keyword evidence="12" id="KW-0472">Membrane</keyword>
<evidence type="ECO:0000256" key="7">
    <source>
        <dbReference type="ARBA" id="ARBA00023167"/>
    </source>
</evidence>
<reference evidence="14" key="1">
    <citation type="submission" date="2021-01" db="EMBL/GenBank/DDBJ databases">
        <authorList>
            <person name="Corre E."/>
            <person name="Pelletier E."/>
            <person name="Niang G."/>
            <person name="Scheremetjew M."/>
            <person name="Finn R."/>
            <person name="Kale V."/>
            <person name="Holt S."/>
            <person name="Cochrane G."/>
            <person name="Meng A."/>
            <person name="Brown T."/>
            <person name="Cohen L."/>
        </authorList>
    </citation>
    <scope>NUCLEOTIDE SEQUENCE</scope>
    <source>
        <strain evidence="14">GSO104</strain>
    </source>
</reference>
<proteinExistence type="inferred from homology"/>
<sequence>MGLQRKNKEIESVTHCIFQAQEMPTLKQRDTFLGLKMAKRMTDRRRLQQQRGTRLVQLTTAVVIACSVVSTVTSFTIPSTRLVVGTCVEKGPRHFLPTRLSRGWLSRRSSFVLSQSDSSPEISERPKAKDLPPIHESNTKSLPHTLPNGGQITLVGSGPGDPDLLTVAAHKLLTNDNNKETLIISDRLVSQEILDIISPSMEVKVANKYPGCQAQAQEEIYHWCYDGLKAGKHVVRLKIGDPFVFGRGGEEVLMFRKYGVQPEVIPGVSAAFSAPLLGSIPVTHRGVSNQVVMCTGYGRENTSPDLIQYHPEQTVVFLMAVGRLRTLCERLQSLANYPSTVPVAIVENAGRPFQRTIVGSIENIADIAEAAKVVPPSTIVVGDVVRVLLEDENGIIAEKTNGVMDMIKEAETQKVTMATTVATAPTVEVLAKKRGQETTTVVTMNGVGHDAMPRNETMAI</sequence>
<keyword evidence="12" id="KW-1133">Transmembrane helix</keyword>
<dbReference type="InterPro" id="IPR003043">
    <property type="entry name" value="Uropor_MeTrfase_CS"/>
</dbReference>
<dbReference type="InterPro" id="IPR000878">
    <property type="entry name" value="4pyrrol_Mease"/>
</dbReference>
<keyword evidence="4" id="KW-0028">Amino-acid biosynthesis</keyword>
<comment type="similarity">
    <text evidence="1 10">Belongs to the precorrin methyltransferase family.</text>
</comment>
<keyword evidence="5 10" id="KW-0808">Transferase</keyword>
<dbReference type="FunFam" id="3.40.1010.10:FF:000006">
    <property type="entry name" value="Siroheme synthase, putative"/>
    <property type="match status" value="1"/>
</dbReference>